<proteinExistence type="predicted"/>
<dbReference type="STRING" id="42249.A0A317SBH9"/>
<gene>
    <name evidence="2" type="ORF">C7212DRAFT_367064</name>
</gene>
<dbReference type="InterPro" id="IPR053245">
    <property type="entry name" value="MitoProcess-Associated"/>
</dbReference>
<dbReference type="GO" id="GO:0005743">
    <property type="term" value="C:mitochondrial inner membrane"/>
    <property type="evidence" value="ECO:0007669"/>
    <property type="project" value="TreeGrafter"/>
</dbReference>
<dbReference type="PROSITE" id="PS50012">
    <property type="entry name" value="RCC1_3"/>
    <property type="match status" value="1"/>
</dbReference>
<keyword evidence="3" id="KW-1185">Reference proteome</keyword>
<reference evidence="2 3" key="1">
    <citation type="submission" date="2018-03" db="EMBL/GenBank/DDBJ databases">
        <title>Genomes of Pezizomycetes fungi and the evolution of truffles.</title>
        <authorList>
            <person name="Murat C."/>
            <person name="Payen T."/>
            <person name="Noel B."/>
            <person name="Kuo A."/>
            <person name="Martin F.M."/>
        </authorList>
    </citation>
    <scope>NUCLEOTIDE SEQUENCE [LARGE SCALE GENOMIC DNA]</scope>
    <source>
        <strain evidence="2">091103-1</strain>
    </source>
</reference>
<comment type="caution">
    <text evidence="2">The sequence shown here is derived from an EMBL/GenBank/DDBJ whole genome shotgun (WGS) entry which is preliminary data.</text>
</comment>
<evidence type="ECO:0000256" key="1">
    <source>
        <dbReference type="PROSITE-ProRule" id="PRU00235"/>
    </source>
</evidence>
<organism evidence="2 3">
    <name type="scientific">Tuber magnatum</name>
    <name type="common">white Piedmont truffle</name>
    <dbReference type="NCBI Taxonomy" id="42249"/>
    <lineage>
        <taxon>Eukaryota</taxon>
        <taxon>Fungi</taxon>
        <taxon>Dikarya</taxon>
        <taxon>Ascomycota</taxon>
        <taxon>Pezizomycotina</taxon>
        <taxon>Pezizomycetes</taxon>
        <taxon>Pezizales</taxon>
        <taxon>Tuberaceae</taxon>
        <taxon>Tuber</taxon>
    </lineage>
</organism>
<dbReference type="PANTHER" id="PTHR47563:SF1">
    <property type="entry name" value="PROTEIN FMP25, MITOCHONDRIAL"/>
    <property type="match status" value="1"/>
</dbReference>
<dbReference type="Proteomes" id="UP000246991">
    <property type="component" value="Unassembled WGS sequence"/>
</dbReference>
<protein>
    <recommendedName>
        <fullName evidence="4">RCC1/BLIP-II protein</fullName>
    </recommendedName>
</protein>
<evidence type="ECO:0008006" key="4">
    <source>
        <dbReference type="Google" id="ProtNLM"/>
    </source>
</evidence>
<dbReference type="Pfam" id="PF13540">
    <property type="entry name" value="RCC1_2"/>
    <property type="match status" value="1"/>
</dbReference>
<dbReference type="OrthoDB" id="10256179at2759"/>
<dbReference type="PANTHER" id="PTHR47563">
    <property type="entry name" value="PROTEIN FMP25, MITOCHONDRIAL"/>
    <property type="match status" value="1"/>
</dbReference>
<sequence>MFKPIRTASRLPLIRSRQTELRSRFAYFRNISASPRSRTLSNLPAVNRKTVTTTLGLLGGLAICQWASGMEVHAEAPPVNSAEDRKRKLSVQHIQVQNSLQNPGVYAWGNNAGRVVAPDSDETPIKSPRRLPFFDNVLLRDLKLDRNAGVAVTEKGDLLQWGTAYADGIKTPEVTLKGKNIVKAQLSRDRILALSKDGAVYSLPIAKKYQLPGTKPSEASWIPGLSSKGSIHYRALKPDLGYFESVTDIASGLDHVLLLTSQGRVFSAAASSSFPVKGQTGIQGLTYVTRPKDKPYDTCHEITGLNRQTITKIAAGDYHSLVCDSKGQVFSFGDNTSGQLGFDYDPENNTLPTPTPLSLKSQYPGKNLTAVVRALTAGGANSYFVVDVEDTQKGGVTPDLLACGTGIFGNLGNGRWTHVQGSPVKVKSLSGLSEYDERANKVIPIRPKYLSVSATHTAAVMDNLTKVDASSSPNSPVHDVNYGADVLWWGNNEHYQLGTGKRTNSCVPVYIPPLDPVPEDMAVDKSNGMTGSSTQGDLTRKSGIIDGKGDGVGGGMSMGKDQVHRFQITPRKKANIAGRTVEFEQRISCGRGNTAVYSAV</sequence>
<dbReference type="InterPro" id="IPR009091">
    <property type="entry name" value="RCC1/BLIP-II"/>
</dbReference>
<dbReference type="SUPFAM" id="SSF50985">
    <property type="entry name" value="RCC1/BLIP-II"/>
    <property type="match status" value="1"/>
</dbReference>
<evidence type="ECO:0000313" key="2">
    <source>
        <dbReference type="EMBL" id="PWW71694.1"/>
    </source>
</evidence>
<dbReference type="Pfam" id="PF00415">
    <property type="entry name" value="RCC1"/>
    <property type="match status" value="1"/>
</dbReference>
<accession>A0A317SBH9</accession>
<dbReference type="GO" id="GO:0034551">
    <property type="term" value="P:mitochondrial respiratory chain complex III assembly"/>
    <property type="evidence" value="ECO:0007669"/>
    <property type="project" value="TreeGrafter"/>
</dbReference>
<dbReference type="Gene3D" id="2.130.10.30">
    <property type="entry name" value="Regulator of chromosome condensation 1/beta-lactamase-inhibitor protein II"/>
    <property type="match status" value="1"/>
</dbReference>
<evidence type="ECO:0000313" key="3">
    <source>
        <dbReference type="Proteomes" id="UP000246991"/>
    </source>
</evidence>
<dbReference type="EMBL" id="PYWC01000149">
    <property type="protein sequence ID" value="PWW71694.1"/>
    <property type="molecule type" value="Genomic_DNA"/>
</dbReference>
<dbReference type="InterPro" id="IPR000408">
    <property type="entry name" value="Reg_chr_condens"/>
</dbReference>
<feature type="repeat" description="RCC1" evidence="1">
    <location>
        <begin position="327"/>
        <end position="388"/>
    </location>
</feature>
<dbReference type="AlphaFoldDB" id="A0A317SBH9"/>
<name>A0A317SBH9_9PEZI</name>